<proteinExistence type="predicted"/>
<protein>
    <submittedName>
        <fullName evidence="1">Unannotated protein</fullName>
    </submittedName>
</protein>
<evidence type="ECO:0000313" key="1">
    <source>
        <dbReference type="EMBL" id="CAB4796176.1"/>
    </source>
</evidence>
<name>A0A6J6XLW7_9ZZZZ</name>
<gene>
    <name evidence="1" type="ORF">UFOPK3046_00256</name>
</gene>
<dbReference type="AlphaFoldDB" id="A0A6J6XLW7"/>
<accession>A0A6J6XLW7</accession>
<organism evidence="1">
    <name type="scientific">freshwater metagenome</name>
    <dbReference type="NCBI Taxonomy" id="449393"/>
    <lineage>
        <taxon>unclassified sequences</taxon>
        <taxon>metagenomes</taxon>
        <taxon>ecological metagenomes</taxon>
    </lineage>
</organism>
<dbReference type="EMBL" id="CAFAAQ010000011">
    <property type="protein sequence ID" value="CAB4796176.1"/>
    <property type="molecule type" value="Genomic_DNA"/>
</dbReference>
<reference evidence="1" key="1">
    <citation type="submission" date="2020-05" db="EMBL/GenBank/DDBJ databases">
        <authorList>
            <person name="Chiriac C."/>
            <person name="Salcher M."/>
            <person name="Ghai R."/>
            <person name="Kavagutti S V."/>
        </authorList>
    </citation>
    <scope>NUCLEOTIDE SEQUENCE</scope>
</reference>
<sequence length="112" mass="12142">MVSLVGGGEHLGFVDVINAKCFKNLRFDKVTDAGLRHNGNRHRSLDSLDHLGVTHAGDSAVNANICRNPLKRHDGTRTSILCNPSLLRIDYIHDDSTAEHLGESTLDELGAG</sequence>